<dbReference type="Proteomes" id="UP000784294">
    <property type="component" value="Unassembled WGS sequence"/>
</dbReference>
<accession>A0A448WEW0</accession>
<protein>
    <submittedName>
        <fullName evidence="1">Uncharacterized protein</fullName>
    </submittedName>
</protein>
<evidence type="ECO:0000313" key="1">
    <source>
        <dbReference type="EMBL" id="VEL09896.1"/>
    </source>
</evidence>
<comment type="caution">
    <text evidence="1">The sequence shown here is derived from an EMBL/GenBank/DDBJ whole genome shotgun (WGS) entry which is preliminary data.</text>
</comment>
<name>A0A448WEW0_9PLAT</name>
<dbReference type="EMBL" id="CAAALY010007518">
    <property type="protein sequence ID" value="VEL09896.1"/>
    <property type="molecule type" value="Genomic_DNA"/>
</dbReference>
<proteinExistence type="predicted"/>
<keyword evidence="2" id="KW-1185">Reference proteome</keyword>
<reference evidence="1" key="1">
    <citation type="submission" date="2018-11" db="EMBL/GenBank/DDBJ databases">
        <authorList>
            <consortium name="Pathogen Informatics"/>
        </authorList>
    </citation>
    <scope>NUCLEOTIDE SEQUENCE</scope>
</reference>
<sequence length="169" mass="18662">MVLQMSAVLLGTEPDLCNEVESVHYLLHWCLHSPVSELRAGVCGFFNQCLLRFVRIRPENQYSPGLRAAMPLTTAETLSIAVEATHNQVDPRGQVDVRIPLPQILEQQAVINIVCSLVSSNIRQLTEQIVNSRAASSLVQTEDSILLVKAPNGKINSSPGEYYDSAFFI</sequence>
<gene>
    <name evidence="1" type="ORF">PXEA_LOCUS3336</name>
</gene>
<dbReference type="AlphaFoldDB" id="A0A448WEW0"/>
<organism evidence="1 2">
    <name type="scientific">Protopolystoma xenopodis</name>
    <dbReference type="NCBI Taxonomy" id="117903"/>
    <lineage>
        <taxon>Eukaryota</taxon>
        <taxon>Metazoa</taxon>
        <taxon>Spiralia</taxon>
        <taxon>Lophotrochozoa</taxon>
        <taxon>Platyhelminthes</taxon>
        <taxon>Monogenea</taxon>
        <taxon>Polyopisthocotylea</taxon>
        <taxon>Polystomatidea</taxon>
        <taxon>Polystomatidae</taxon>
        <taxon>Protopolystoma</taxon>
    </lineage>
</organism>
<evidence type="ECO:0000313" key="2">
    <source>
        <dbReference type="Proteomes" id="UP000784294"/>
    </source>
</evidence>